<organism evidence="6 7">
    <name type="scientific">Skeletonema marinoi</name>
    <dbReference type="NCBI Taxonomy" id="267567"/>
    <lineage>
        <taxon>Eukaryota</taxon>
        <taxon>Sar</taxon>
        <taxon>Stramenopiles</taxon>
        <taxon>Ochrophyta</taxon>
        <taxon>Bacillariophyta</taxon>
        <taxon>Coscinodiscophyceae</taxon>
        <taxon>Thalassiosirophycidae</taxon>
        <taxon>Thalassiosirales</taxon>
        <taxon>Skeletonemataceae</taxon>
        <taxon>Skeletonema</taxon>
        <taxon>Skeletonema marinoi-dohrnii complex</taxon>
    </lineage>
</organism>
<dbReference type="GO" id="GO:0003677">
    <property type="term" value="F:DNA binding"/>
    <property type="evidence" value="ECO:0007669"/>
    <property type="project" value="InterPro"/>
</dbReference>
<reference evidence="6" key="1">
    <citation type="submission" date="2023-06" db="EMBL/GenBank/DDBJ databases">
        <title>Survivors Of The Sea: Transcriptome response of Skeletonema marinoi to long-term dormancy.</title>
        <authorList>
            <person name="Pinder M.I.M."/>
            <person name="Kourtchenko O."/>
            <person name="Robertson E.K."/>
            <person name="Larsson T."/>
            <person name="Maumus F."/>
            <person name="Osuna-Cruz C.M."/>
            <person name="Vancaester E."/>
            <person name="Stenow R."/>
            <person name="Vandepoele K."/>
            <person name="Ploug H."/>
            <person name="Bruchert V."/>
            <person name="Godhe A."/>
            <person name="Topel M."/>
        </authorList>
    </citation>
    <scope>NUCLEOTIDE SEQUENCE</scope>
    <source>
        <strain evidence="6">R05AC</strain>
    </source>
</reference>
<feature type="compositionally biased region" description="Basic and acidic residues" evidence="3">
    <location>
        <begin position="513"/>
        <end position="554"/>
    </location>
</feature>
<dbReference type="SUPFAM" id="SSF47370">
    <property type="entry name" value="Bromodomain"/>
    <property type="match status" value="1"/>
</dbReference>
<dbReference type="InterPro" id="IPR036427">
    <property type="entry name" value="Bromodomain-like_sf"/>
</dbReference>
<feature type="domain" description="Bromo" evidence="4">
    <location>
        <begin position="1427"/>
        <end position="1509"/>
    </location>
</feature>
<feature type="compositionally biased region" description="Low complexity" evidence="3">
    <location>
        <begin position="174"/>
        <end position="184"/>
    </location>
</feature>
<gene>
    <name evidence="6" type="ORF">QTG54_007308</name>
</gene>
<dbReference type="InterPro" id="IPR053820">
    <property type="entry name" value="MSL3_chromo-like"/>
</dbReference>
<evidence type="ECO:0000256" key="2">
    <source>
        <dbReference type="PROSITE-ProRule" id="PRU00035"/>
    </source>
</evidence>
<dbReference type="PROSITE" id="PS50014">
    <property type="entry name" value="BROMODOMAIN_2"/>
    <property type="match status" value="1"/>
</dbReference>
<dbReference type="InterPro" id="IPR001487">
    <property type="entry name" value="Bromodomain"/>
</dbReference>
<dbReference type="InterPro" id="IPR013083">
    <property type="entry name" value="Znf_RING/FYVE/PHD"/>
</dbReference>
<dbReference type="Gene3D" id="2.30.30.140">
    <property type="match status" value="1"/>
</dbReference>
<evidence type="ECO:0000313" key="6">
    <source>
        <dbReference type="EMBL" id="KAK1741735.1"/>
    </source>
</evidence>
<dbReference type="SUPFAM" id="SSF54171">
    <property type="entry name" value="DNA-binding domain"/>
    <property type="match status" value="1"/>
</dbReference>
<dbReference type="PANTHER" id="PTHR47162:SF10">
    <property type="entry name" value="METHYL-CPG-BINDING DOMAIN-CONTAINING PROTEIN 9 ISOFORM X1"/>
    <property type="match status" value="1"/>
</dbReference>
<feature type="compositionally biased region" description="Acidic residues" evidence="3">
    <location>
        <begin position="1"/>
        <end position="10"/>
    </location>
</feature>
<feature type="domain" description="MBD" evidence="5">
    <location>
        <begin position="1313"/>
        <end position="1387"/>
    </location>
</feature>
<dbReference type="EMBL" id="JATAAI010000012">
    <property type="protein sequence ID" value="KAK1741735.1"/>
    <property type="molecule type" value="Genomic_DNA"/>
</dbReference>
<evidence type="ECO:0000259" key="4">
    <source>
        <dbReference type="PROSITE" id="PS50014"/>
    </source>
</evidence>
<dbReference type="Proteomes" id="UP001224775">
    <property type="component" value="Unassembled WGS sequence"/>
</dbReference>
<feature type="region of interest" description="Disordered" evidence="3">
    <location>
        <begin position="1"/>
        <end position="259"/>
    </location>
</feature>
<dbReference type="PROSITE" id="PS51542">
    <property type="entry name" value="FYRN"/>
    <property type="match status" value="1"/>
</dbReference>
<dbReference type="CDD" id="cd04369">
    <property type="entry name" value="Bromodomain"/>
    <property type="match status" value="1"/>
</dbReference>
<dbReference type="InterPro" id="IPR016197">
    <property type="entry name" value="Chromo-like_dom_sf"/>
</dbReference>
<dbReference type="InterPro" id="IPR001739">
    <property type="entry name" value="Methyl_CpG_DNA-bd"/>
</dbReference>
<protein>
    <submittedName>
        <fullName evidence="6">Chromodomain-containing protein</fullName>
    </submittedName>
</protein>
<dbReference type="SUPFAM" id="SSF57903">
    <property type="entry name" value="FYVE/PHD zinc finger"/>
    <property type="match status" value="1"/>
</dbReference>
<dbReference type="InterPro" id="IPR011011">
    <property type="entry name" value="Znf_FYVE_PHD"/>
</dbReference>
<evidence type="ECO:0000313" key="7">
    <source>
        <dbReference type="Proteomes" id="UP001224775"/>
    </source>
</evidence>
<feature type="region of interest" description="Disordered" evidence="3">
    <location>
        <begin position="337"/>
        <end position="356"/>
    </location>
</feature>
<evidence type="ECO:0000256" key="1">
    <source>
        <dbReference type="ARBA" id="ARBA00023117"/>
    </source>
</evidence>
<proteinExistence type="predicted"/>
<feature type="region of interest" description="Disordered" evidence="3">
    <location>
        <begin position="773"/>
        <end position="830"/>
    </location>
</feature>
<sequence length="2442" mass="269800">MYGPDSDSEGSDPVAVEASVNPSPSQIQAGYNSFGRPSMFAQQSSFNAVNQHSRGDENSSDDSDDDEDDTVAARPAPRGKELRLSGMALPEADSSDDDDDDDDTNEPLKAEVTTIAPNPPPRGKVLRLPPKGDDDSSSDDEPLANLKPNRNGSRKRKDAPNAGDSDSDDDDDAVAATVVEGGDANDVMAVAKVITSNKKVKTNDGKAKKASTAKKSPASKKKTSPAAKKGAKSSKTKVPDGLPSVPADKAEASQKARSKLRKNVTSLPFAVSENQIIRSFGKIKYEFRNQLDETFYSSPSAIYPVGFSCDRFMFSPVHNRVITLRCDILEGGTKRDTKVEPSLVDEDDSSRGKKSSVGGPVFRIIWGEGIEQDDPMDSCNFDANIASDYTDASKKKKPEVGMRVNVKIGSNTVGGIITKAKAPAKSGKNKGLSMITIKYDDGVTEEIPFPDPDIHLAPPGTDKLTEIKGKPVQTVSANSPLEAWGKTLLSLGLIDEIMLEDALKALQVSRDEGFNEAKEKVDAFNRKRREDRAKTNEDRRRSNRESPSKYRKEDDNDIATDGVDGNKDKGATDENGSQVEAKKLDDNGEMKKPKETETNGEMKENDAELSPKADVEVLPKTDGIPQPKVDDNKEPPSSAESELRDKMKQLQAMLSEAKKRSKIASVDLANTRIATISPFAGNPFICSEDSAASEMSWMANAVKKERTKMGASGKKKKIVKPTSMMERNDTFFIPKTERLVEGLPGAEYTPSYVFHANRSASADNSWVHEAKLKYQKQRQKKDEKKKKVKRMSVTKAKTDKEREVKKRLRDEETASRKRQKDEEEDKKKQNRVEKRLAQLNIQMDDKLFKEALLARERNLQNFVRGMNKEYNRRRKAAELVVGNKLEHSKFSTSDSASSLVTFRTMLPPLSRPYDEEVVRVWDFVHSFSGALKESTTLPSMPSLDTLQDAVNSLKIKSADGKKNRTEAVQLMKGIAITLCRVISPSLTKTLSSSIPNVDTVGVDGVSDGPQNEADVSCLPVTEWTWREVARMIIIWDVLTDIGCSKSEASNIVKGYRSGGHPNSKEAKRWKKIEDSIIFMMYQQLNNHDSSQYRRRLVTTCMSTPSVPSAAPSDWYFYLHNIKSRSSSSLSFVKENVEKSLTALRNSDSEGKDGFISDLEKCLAALRQAGTCVSELHKAKEMAINILDRADEKQKVSALKVVTADQTSLTQEPERQKMGLLKLFQVSRDEYKMTDTAKEEYMAAALRLKEKLEMKDAIADDDDDDKSDDEEDGEQRFAASNAQENGASTSDLKSDGKTESMSANGHPTVSAKEAEIPSEAAEGFPDGWVTRRLPRNNANDPRMDRYFYSPKLGLKFRSKDDAKRFLNKVEDANGDEAEAIIAFHGRKRGRPPAATPAAVAAAEYDFCADIASAPDLIRRCLVVVRTLCASASASPFIYPVDPQIYPAYYEAVMTPCSLYDVSMFLQEAGEKFSLNHDDPEIEDVVTETGRKIRIIVQNSIYVNSSNSIVNSAEEMSRIFERLFFDWILAPPSLRPALENLDDDRCIDPHESDVNNMVLLCDACEAKYNMQRLKPPIHEVPKGDWYCPRCITGRSWTTVDPRIDSNSGRKEYWGLSDVDKLLIGDAVDSIQCLEALSESPGYGFGRDSGSGVSGELPLTFNPLIADNAAQAALSSSVFQSSISACVSLANPPEELRAEEWTTLLSLLVEKCASSESILEYAIEIEGKENSRQSAEMLSFWRSRGAKNIVPDVSDDDSVSSEDEANQDEAKQSPSDAVESDAKEVDSSASVVKASSETTAVAKFRNHQKPSSIHSDELPVEQDLSMISSNEAPVDAVMNEAEQRKKKEQEEADAVQKKRDQAFVLAKTRREKKREEALIGFLVGNRLKSTAASFEEDILSTIIKNSLCNQEEGLDLQAVRCRESCHYCGLPDLALGAPLVRVPNDGEWKELFPHAVHERNTYMVAAITSKSAEIAKSEDSMDIDSDDNKKFLTVRVRVGGELVSSKTDTADNNKNYDQAMQQFLPRNPIGFQSELKFRDESNLSFLSGSLSAHEVCAAAAQKSRKDNFLRDRKDAFKDFLMKGAAMACGKSTPIGLDKWGRSYWVFSAEPKSLFVCEIVSSSDDVSPPTKKWHRFAKPEEIASVIIGLGKENPCEVLREVYPEAVGLVKDRSWSTLLFARCQATTDQKVASPSDDKEDSTDEKGEDAGPPFVEDEDVLVESEAGSFLWDAVVVDIAKDPETARVTGYLVHYKNWNSRFDQWVAPDRVVEPSKNNLEVQEEVIGEFSAACNATPDELKGMFAFQYFDAKKRAKGKTRTALEVFDCVSVGKHGSHNEKLLGLLKGALLMIEAALPRGSVATDEDGHWNPESAALWRSLVKSSLGPESLMRCILVLEDAISPEWYHEQATQLYAAIPKQFRAMGGASLSAIALRVSILDRCLKYTKLA</sequence>
<evidence type="ECO:0000259" key="5">
    <source>
        <dbReference type="PROSITE" id="PS50982"/>
    </source>
</evidence>
<dbReference type="GO" id="GO:0005634">
    <property type="term" value="C:nucleus"/>
    <property type="evidence" value="ECO:0007669"/>
    <property type="project" value="InterPro"/>
</dbReference>
<dbReference type="SUPFAM" id="SSF54160">
    <property type="entry name" value="Chromo domain-like"/>
    <property type="match status" value="1"/>
</dbReference>
<comment type="caution">
    <text evidence="6">The sequence shown here is derived from an EMBL/GenBank/DDBJ whole genome shotgun (WGS) entry which is preliminary data.</text>
</comment>
<feature type="region of interest" description="Disordered" evidence="3">
    <location>
        <begin position="1255"/>
        <end position="1341"/>
    </location>
</feature>
<feature type="region of interest" description="Disordered" evidence="3">
    <location>
        <begin position="1748"/>
        <end position="1789"/>
    </location>
</feature>
<dbReference type="PROSITE" id="PS50982">
    <property type="entry name" value="MBD"/>
    <property type="match status" value="1"/>
</dbReference>
<feature type="compositionally biased region" description="Basic and acidic residues" evidence="3">
    <location>
        <begin position="580"/>
        <end position="619"/>
    </location>
</feature>
<dbReference type="Gene3D" id="3.30.40.10">
    <property type="entry name" value="Zinc/RING finger domain, C3HC4 (zinc finger)"/>
    <property type="match status" value="1"/>
</dbReference>
<keyword evidence="1 2" id="KW-0103">Bromodomain</keyword>
<feature type="compositionally biased region" description="Basic and acidic residues" evidence="3">
    <location>
        <begin position="796"/>
        <end position="830"/>
    </location>
</feature>
<feature type="compositionally biased region" description="Acidic residues" evidence="3">
    <location>
        <begin position="1750"/>
        <end position="1764"/>
    </location>
</feature>
<feature type="compositionally biased region" description="Polar residues" evidence="3">
    <location>
        <begin position="40"/>
        <end position="52"/>
    </location>
</feature>
<feature type="compositionally biased region" description="Polar residues" evidence="3">
    <location>
        <begin position="1277"/>
        <end position="1290"/>
    </location>
</feature>
<accession>A0AAD9DDG0</accession>
<keyword evidence="7" id="KW-1185">Reference proteome</keyword>
<dbReference type="Pfam" id="PF22732">
    <property type="entry name" value="MSL3_chromo-like"/>
    <property type="match status" value="1"/>
</dbReference>
<feature type="region of interest" description="Disordered" evidence="3">
    <location>
        <begin position="2185"/>
        <end position="2209"/>
    </location>
</feature>
<dbReference type="Gene3D" id="1.20.920.10">
    <property type="entry name" value="Bromodomain-like"/>
    <property type="match status" value="1"/>
</dbReference>
<evidence type="ECO:0000256" key="3">
    <source>
        <dbReference type="SAM" id="MobiDB-lite"/>
    </source>
</evidence>
<feature type="compositionally biased region" description="Acidic residues" evidence="3">
    <location>
        <begin position="1258"/>
        <end position="1272"/>
    </location>
</feature>
<dbReference type="Gene3D" id="3.30.160.360">
    <property type="match status" value="1"/>
</dbReference>
<dbReference type="InterPro" id="IPR016177">
    <property type="entry name" value="DNA-bd_dom_sf"/>
</dbReference>
<feature type="compositionally biased region" description="Acidic residues" evidence="3">
    <location>
        <begin position="93"/>
        <end position="105"/>
    </location>
</feature>
<dbReference type="InterPro" id="IPR003888">
    <property type="entry name" value="FYrich_N"/>
</dbReference>
<dbReference type="Gene3D" id="3.30.890.10">
    <property type="entry name" value="Methyl-cpg-binding Protein 2, Chain A"/>
    <property type="match status" value="1"/>
</dbReference>
<feature type="compositionally biased region" description="Basic residues" evidence="3">
    <location>
        <begin position="208"/>
        <end position="235"/>
    </location>
</feature>
<feature type="compositionally biased region" description="Polar residues" evidence="3">
    <location>
        <begin position="20"/>
        <end position="31"/>
    </location>
</feature>
<feature type="region of interest" description="Disordered" evidence="3">
    <location>
        <begin position="513"/>
        <end position="645"/>
    </location>
</feature>
<feature type="compositionally biased region" description="Acidic residues" evidence="3">
    <location>
        <begin position="58"/>
        <end position="70"/>
    </location>
</feature>
<name>A0AAD9DDG0_9STRA</name>
<dbReference type="PANTHER" id="PTHR47162">
    <property type="entry name" value="OS02G0192300 PROTEIN"/>
    <property type="match status" value="1"/>
</dbReference>
<feature type="compositionally biased region" description="Basic residues" evidence="3">
    <location>
        <begin position="773"/>
        <end position="792"/>
    </location>
</feature>